<evidence type="ECO:0000256" key="1">
    <source>
        <dbReference type="SAM" id="MobiDB-lite"/>
    </source>
</evidence>
<dbReference type="Proteomes" id="UP001318860">
    <property type="component" value="Unassembled WGS sequence"/>
</dbReference>
<evidence type="ECO:0000259" key="2">
    <source>
        <dbReference type="Pfam" id="PF03732"/>
    </source>
</evidence>
<feature type="region of interest" description="Disordered" evidence="1">
    <location>
        <begin position="357"/>
        <end position="386"/>
    </location>
</feature>
<sequence length="434" mass="48892">MASFGEFSSAFLHQFASSRKHQKTSLTNFRVKQSEGEPLRDYVKNFTAAALEVPSMNQEILTSALTRGLKERDFFRSLAKRPARDFDDVLCRAEKYVYFEEAQKCKKEELRDKMKERVEVHRDVAPKQFREHEGRTGLVPRLGEPRSYTPIMASRSRVLMAIAGNKDLKWPANYSTVLSRPKSKMPALEDEIEKIVKKGWLAGWVKMDHGQANNAGANRNHHLPAKGGGRGNAGADKEDHPPRGTINMIVGGPTDGDSNRAWKAHGRGEIRPIMEVGAVRKPIVSFRAEDQRGVSPFHNDALVITATIANFEVARIMVDTGSSINVLFYEAYLRMGVEMEEARKCYVEVVRKGAQKKSKRKEVESERETNPLKMTKRKEKEEPDMMSVKPQEVLMSVELVIGDPTKVTRIGMQLGSEVAATITSFLRENLDVFA</sequence>
<evidence type="ECO:0000313" key="3">
    <source>
        <dbReference type="EMBL" id="KAK6160583.1"/>
    </source>
</evidence>
<dbReference type="PANTHER" id="PTHR33240:SF15">
    <property type="entry name" value="GAG-PRO-LIKE PROTEIN"/>
    <property type="match status" value="1"/>
</dbReference>
<comment type="caution">
    <text evidence="3">The sequence shown here is derived from an EMBL/GenBank/DDBJ whole genome shotgun (WGS) entry which is preliminary data.</text>
</comment>
<dbReference type="InterPro" id="IPR005162">
    <property type="entry name" value="Retrotrans_gag_dom"/>
</dbReference>
<gene>
    <name evidence="3" type="ORF">DH2020_003964</name>
</gene>
<dbReference type="Pfam" id="PF03732">
    <property type="entry name" value="Retrotrans_gag"/>
    <property type="match status" value="1"/>
</dbReference>
<feature type="region of interest" description="Disordered" evidence="1">
    <location>
        <begin position="214"/>
        <end position="241"/>
    </location>
</feature>
<name>A0ABR0XN82_REHGL</name>
<protein>
    <recommendedName>
        <fullName evidence="2">Retrotransposon gag domain-containing protein</fullName>
    </recommendedName>
</protein>
<feature type="domain" description="Retrotransposon gag" evidence="2">
    <location>
        <begin position="3"/>
        <end position="71"/>
    </location>
</feature>
<keyword evidence="4" id="KW-1185">Reference proteome</keyword>
<feature type="compositionally biased region" description="Basic and acidic residues" evidence="1">
    <location>
        <begin position="361"/>
        <end position="370"/>
    </location>
</feature>
<dbReference type="EMBL" id="JABTTQ020000003">
    <property type="protein sequence ID" value="KAK6160583.1"/>
    <property type="molecule type" value="Genomic_DNA"/>
</dbReference>
<reference evidence="3 4" key="1">
    <citation type="journal article" date="2021" name="Comput. Struct. Biotechnol. J.">
        <title>De novo genome assembly of the potent medicinal plant Rehmannia glutinosa using nanopore technology.</title>
        <authorList>
            <person name="Ma L."/>
            <person name="Dong C."/>
            <person name="Song C."/>
            <person name="Wang X."/>
            <person name="Zheng X."/>
            <person name="Niu Y."/>
            <person name="Chen S."/>
            <person name="Feng W."/>
        </authorList>
    </citation>
    <scope>NUCLEOTIDE SEQUENCE [LARGE SCALE GENOMIC DNA]</scope>
    <source>
        <strain evidence="3">DH-2019</strain>
    </source>
</reference>
<evidence type="ECO:0000313" key="4">
    <source>
        <dbReference type="Proteomes" id="UP001318860"/>
    </source>
</evidence>
<organism evidence="3 4">
    <name type="scientific">Rehmannia glutinosa</name>
    <name type="common">Chinese foxglove</name>
    <dbReference type="NCBI Taxonomy" id="99300"/>
    <lineage>
        <taxon>Eukaryota</taxon>
        <taxon>Viridiplantae</taxon>
        <taxon>Streptophyta</taxon>
        <taxon>Embryophyta</taxon>
        <taxon>Tracheophyta</taxon>
        <taxon>Spermatophyta</taxon>
        <taxon>Magnoliopsida</taxon>
        <taxon>eudicotyledons</taxon>
        <taxon>Gunneridae</taxon>
        <taxon>Pentapetalae</taxon>
        <taxon>asterids</taxon>
        <taxon>lamiids</taxon>
        <taxon>Lamiales</taxon>
        <taxon>Orobanchaceae</taxon>
        <taxon>Rehmannieae</taxon>
        <taxon>Rehmannia</taxon>
    </lineage>
</organism>
<proteinExistence type="predicted"/>
<accession>A0ABR0XN82</accession>
<dbReference type="PANTHER" id="PTHR33240">
    <property type="entry name" value="OS08G0508500 PROTEIN"/>
    <property type="match status" value="1"/>
</dbReference>